<dbReference type="PANTHER" id="PTHR17901">
    <property type="entry name" value="MAGNESIUM-DEPENDENT PHOSPHATASE 1 MDP1"/>
    <property type="match status" value="1"/>
</dbReference>
<evidence type="ECO:0000313" key="2">
    <source>
        <dbReference type="EMBL" id="ASJ07753.1"/>
    </source>
</evidence>
<accession>A0A2Z2MUB5</accession>
<dbReference type="InterPro" id="IPR023214">
    <property type="entry name" value="HAD_sf"/>
</dbReference>
<dbReference type="GO" id="GO:0016791">
    <property type="term" value="F:phosphatase activity"/>
    <property type="evidence" value="ECO:0007669"/>
    <property type="project" value="InterPro"/>
</dbReference>
<sequence>MRLLVLDLDGTLWDHEDASRLVSPYDFHNDYLVDSIGEELHLFPGVRDFLDWASERFLLSIASWNIEERVGPILEGFGLWDYFLLPKIEGHPDKADMIRRTIEELESIGYTIDDVIYVDDRAIHVDRIKMELPEVDFIHMWVDVKSFEELRQLLEKLD</sequence>
<organism evidence="2 3">
    <name type="scientific">Thermococcus siculi</name>
    <dbReference type="NCBI Taxonomy" id="72803"/>
    <lineage>
        <taxon>Archaea</taxon>
        <taxon>Methanobacteriati</taxon>
        <taxon>Methanobacteriota</taxon>
        <taxon>Thermococci</taxon>
        <taxon>Thermococcales</taxon>
        <taxon>Thermococcaceae</taxon>
        <taxon>Thermococcus</taxon>
    </lineage>
</organism>
<dbReference type="Gene3D" id="3.40.50.1000">
    <property type="entry name" value="HAD superfamily/HAD-like"/>
    <property type="match status" value="1"/>
</dbReference>
<dbReference type="InterPro" id="IPR010033">
    <property type="entry name" value="HAD_SF_ppase_IIIC"/>
</dbReference>
<dbReference type="InterPro" id="IPR004274">
    <property type="entry name" value="FCP1_dom"/>
</dbReference>
<dbReference type="NCBIfam" id="TIGR01685">
    <property type="entry name" value="MDP-1"/>
    <property type="match status" value="1"/>
</dbReference>
<dbReference type="Proteomes" id="UP000250125">
    <property type="component" value="Chromosome"/>
</dbReference>
<dbReference type="PANTHER" id="PTHR17901:SF14">
    <property type="entry name" value="MAGNESIUM-DEPENDENT PHOSPHATASE 1"/>
    <property type="match status" value="1"/>
</dbReference>
<dbReference type="RefSeq" id="WP_088854999.1">
    <property type="nucleotide sequence ID" value="NZ_CP015103.1"/>
</dbReference>
<keyword evidence="3" id="KW-1185">Reference proteome</keyword>
<proteinExistence type="predicted"/>
<dbReference type="InterPro" id="IPR036412">
    <property type="entry name" value="HAD-like_sf"/>
</dbReference>
<dbReference type="AlphaFoldDB" id="A0A2Z2MUB5"/>
<dbReference type="SUPFAM" id="SSF56784">
    <property type="entry name" value="HAD-like"/>
    <property type="match status" value="1"/>
</dbReference>
<dbReference type="EMBL" id="CP015103">
    <property type="protein sequence ID" value="ASJ07753.1"/>
    <property type="molecule type" value="Genomic_DNA"/>
</dbReference>
<name>A0A2Z2MUB5_9EURY</name>
<dbReference type="InterPro" id="IPR010036">
    <property type="entry name" value="MDP_1_eu_arc"/>
</dbReference>
<dbReference type="OrthoDB" id="27736at2157"/>
<reference evidence="2 3" key="1">
    <citation type="submission" date="2016-04" db="EMBL/GenBank/DDBJ databases">
        <title>Complete genome sequence of Thermococcus siculi type strain RG-20.</title>
        <authorList>
            <person name="Oger P.M."/>
        </authorList>
    </citation>
    <scope>NUCLEOTIDE SEQUENCE [LARGE SCALE GENOMIC DNA]</scope>
    <source>
        <strain evidence="2 3">RG-20</strain>
    </source>
</reference>
<gene>
    <name evidence="2" type="ORF">A3L11_00315</name>
</gene>
<dbReference type="NCBIfam" id="TIGR01681">
    <property type="entry name" value="HAD-SF-IIIC"/>
    <property type="match status" value="1"/>
</dbReference>
<dbReference type="KEGG" id="tsl:A3L11_00315"/>
<evidence type="ECO:0000313" key="3">
    <source>
        <dbReference type="Proteomes" id="UP000250125"/>
    </source>
</evidence>
<protein>
    <submittedName>
        <fullName evidence="2">Magnesium-dependent phosphatase-1</fullName>
    </submittedName>
</protein>
<evidence type="ECO:0000259" key="1">
    <source>
        <dbReference type="PROSITE" id="PS50969"/>
    </source>
</evidence>
<dbReference type="GeneID" id="33316636"/>
<dbReference type="Pfam" id="PF12689">
    <property type="entry name" value="Acid_PPase"/>
    <property type="match status" value="1"/>
</dbReference>
<feature type="domain" description="FCP1 homology" evidence="1">
    <location>
        <begin position="1"/>
        <end position="158"/>
    </location>
</feature>
<dbReference type="PROSITE" id="PS50969">
    <property type="entry name" value="FCP1"/>
    <property type="match status" value="1"/>
</dbReference>